<proteinExistence type="predicted"/>
<dbReference type="SUPFAM" id="SSF46689">
    <property type="entry name" value="Homeodomain-like"/>
    <property type="match status" value="2"/>
</dbReference>
<dbReference type="Pfam" id="PF12833">
    <property type="entry name" value="HTH_18"/>
    <property type="match status" value="1"/>
</dbReference>
<evidence type="ECO:0000256" key="3">
    <source>
        <dbReference type="ARBA" id="ARBA00023159"/>
    </source>
</evidence>
<evidence type="ECO:0000256" key="2">
    <source>
        <dbReference type="ARBA" id="ARBA00023125"/>
    </source>
</evidence>
<accession>A0ABT2UKQ3</accession>
<keyword evidence="1" id="KW-0805">Transcription regulation</keyword>
<evidence type="ECO:0000256" key="4">
    <source>
        <dbReference type="ARBA" id="ARBA00023163"/>
    </source>
</evidence>
<dbReference type="PANTHER" id="PTHR46796">
    <property type="entry name" value="HTH-TYPE TRANSCRIPTIONAL ACTIVATOR RHAS-RELATED"/>
    <property type="match status" value="1"/>
</dbReference>
<dbReference type="PANTHER" id="PTHR46796:SF6">
    <property type="entry name" value="ARAC SUBFAMILY"/>
    <property type="match status" value="1"/>
</dbReference>
<dbReference type="InterPro" id="IPR018062">
    <property type="entry name" value="HTH_AraC-typ_CS"/>
</dbReference>
<dbReference type="InterPro" id="IPR020449">
    <property type="entry name" value="Tscrpt_reg_AraC-type_HTH"/>
</dbReference>
<comment type="caution">
    <text evidence="6">The sequence shown here is derived from an EMBL/GenBank/DDBJ whole genome shotgun (WGS) entry which is preliminary data.</text>
</comment>
<gene>
    <name evidence="6" type="ORF">OB236_20320</name>
</gene>
<keyword evidence="7" id="KW-1185">Reference proteome</keyword>
<evidence type="ECO:0000259" key="5">
    <source>
        <dbReference type="PROSITE" id="PS01124"/>
    </source>
</evidence>
<dbReference type="Proteomes" id="UP001652445">
    <property type="component" value="Unassembled WGS sequence"/>
</dbReference>
<evidence type="ECO:0000256" key="1">
    <source>
        <dbReference type="ARBA" id="ARBA00023015"/>
    </source>
</evidence>
<dbReference type="InterPro" id="IPR009057">
    <property type="entry name" value="Homeodomain-like_sf"/>
</dbReference>
<name>A0ABT2UKQ3_9BACL</name>
<dbReference type="InterPro" id="IPR018060">
    <property type="entry name" value="HTH_AraC"/>
</dbReference>
<sequence length="357" mass="41509">MKLLRCIKRLGQSRWMLHDVVSLYIIDWAERLLLTPMWRSSLFGWKWPVRVWLYGLEITCMDMKDFMNNDKLQWLVDIEKTLNRFPILLRFNEWTKGTNFHYQPGVEIHITQEGEGTMVVGRQILLQAPRSVSVFRGTVPHQMISKSSYKRAVICVNFSNEDEDVLSSLHRLIDFAWVPDDSCLSFSLSPKQFQKVEEMCRGLNHELEAREIGWERMALALVLQITAYLQRSTTDSERVTMLPMKGKKNDLVQACLDYVCGNLGEELSLKAVAKRFAVSEEHLTRSFTKEMDISFYQYVLLQRVAEGKRLLRESADVSVSEIAYMIGFPSSSHFSRHFKALTEETPSAYRQRLFAAE</sequence>
<keyword evidence="2" id="KW-0238">DNA-binding</keyword>
<dbReference type="InterPro" id="IPR037923">
    <property type="entry name" value="HTH-like"/>
</dbReference>
<organism evidence="6 7">
    <name type="scientific">Paenibacillus baimaensis</name>
    <dbReference type="NCBI Taxonomy" id="2982185"/>
    <lineage>
        <taxon>Bacteria</taxon>
        <taxon>Bacillati</taxon>
        <taxon>Bacillota</taxon>
        <taxon>Bacilli</taxon>
        <taxon>Bacillales</taxon>
        <taxon>Paenibacillaceae</taxon>
        <taxon>Paenibacillus</taxon>
    </lineage>
</organism>
<evidence type="ECO:0000313" key="7">
    <source>
        <dbReference type="Proteomes" id="UP001652445"/>
    </source>
</evidence>
<dbReference type="PRINTS" id="PR00032">
    <property type="entry name" value="HTHARAC"/>
</dbReference>
<keyword evidence="4" id="KW-0804">Transcription</keyword>
<feature type="domain" description="HTH araC/xylS-type" evidence="5">
    <location>
        <begin position="253"/>
        <end position="352"/>
    </location>
</feature>
<dbReference type="SMART" id="SM00342">
    <property type="entry name" value="HTH_ARAC"/>
    <property type="match status" value="1"/>
</dbReference>
<dbReference type="EMBL" id="JAOQIO010000084">
    <property type="protein sequence ID" value="MCU6794457.1"/>
    <property type="molecule type" value="Genomic_DNA"/>
</dbReference>
<dbReference type="PROSITE" id="PS00041">
    <property type="entry name" value="HTH_ARAC_FAMILY_1"/>
    <property type="match status" value="1"/>
</dbReference>
<protein>
    <submittedName>
        <fullName evidence="6">AraC family transcriptional regulator</fullName>
    </submittedName>
</protein>
<evidence type="ECO:0000313" key="6">
    <source>
        <dbReference type="EMBL" id="MCU6794457.1"/>
    </source>
</evidence>
<keyword evidence="3" id="KW-0010">Activator</keyword>
<reference evidence="6 7" key="1">
    <citation type="submission" date="2022-09" db="EMBL/GenBank/DDBJ databases">
        <authorList>
            <person name="Han X.L."/>
            <person name="Wang Q."/>
            <person name="Lu T."/>
        </authorList>
    </citation>
    <scope>NUCLEOTIDE SEQUENCE [LARGE SCALE GENOMIC DNA]</scope>
    <source>
        <strain evidence="6 7">WQ 127069</strain>
    </source>
</reference>
<dbReference type="PROSITE" id="PS01124">
    <property type="entry name" value="HTH_ARAC_FAMILY_2"/>
    <property type="match status" value="1"/>
</dbReference>
<dbReference type="Gene3D" id="1.10.10.60">
    <property type="entry name" value="Homeodomain-like"/>
    <property type="match status" value="2"/>
</dbReference>
<dbReference type="SUPFAM" id="SSF51215">
    <property type="entry name" value="Regulatory protein AraC"/>
    <property type="match status" value="1"/>
</dbReference>
<dbReference type="InterPro" id="IPR050204">
    <property type="entry name" value="AraC_XylS_family_regulators"/>
</dbReference>
<dbReference type="RefSeq" id="WP_262685610.1">
    <property type="nucleotide sequence ID" value="NZ_JAOQIO010000084.1"/>
</dbReference>